<dbReference type="Proteomes" id="UP000019197">
    <property type="component" value="Unassembled WGS sequence"/>
</dbReference>
<evidence type="ECO:0000313" key="2">
    <source>
        <dbReference type="Proteomes" id="UP000019197"/>
    </source>
</evidence>
<sequence>MLIQDLPVDGGLTGHPMVSLILIKGCLLGNQLSSGSTV</sequence>
<gene>
    <name evidence="1" type="ORF">XCR1_1650001</name>
</gene>
<protein>
    <submittedName>
        <fullName evidence="1">Uncharacterized protein</fullName>
    </submittedName>
</protein>
<dbReference type="AlphaFoldDB" id="W1IY47"/>
<reference evidence="1 2" key="1">
    <citation type="submission" date="2013-11" db="EMBL/GenBank/DDBJ databases">
        <title>Draft genome sequence and annotation of the entomopathogenic bacterium, Xenorhabdus cabanillasi strain JM26.</title>
        <authorList>
            <person name="Gualtieri M."/>
            <person name="Ogier J.C."/>
            <person name="Pages S."/>
            <person name="Givaudan A."/>
            <person name="Gaudriault S."/>
        </authorList>
    </citation>
    <scope>NUCLEOTIDE SEQUENCE [LARGE SCALE GENOMIC DNA]</scope>
    <source>
        <strain evidence="1 2">JM26</strain>
    </source>
</reference>
<organism evidence="1 2">
    <name type="scientific">Xenorhabdus cabanillasii JM26</name>
    <dbReference type="NCBI Taxonomy" id="1427517"/>
    <lineage>
        <taxon>Bacteria</taxon>
        <taxon>Pseudomonadati</taxon>
        <taxon>Pseudomonadota</taxon>
        <taxon>Gammaproteobacteria</taxon>
        <taxon>Enterobacterales</taxon>
        <taxon>Morganellaceae</taxon>
        <taxon>Xenorhabdus</taxon>
    </lineage>
</organism>
<comment type="caution">
    <text evidence="1">The sequence shown here is derived from an EMBL/GenBank/DDBJ whole genome shotgun (WGS) entry which is preliminary data.</text>
</comment>
<evidence type="ECO:0000313" key="1">
    <source>
        <dbReference type="EMBL" id="CDL82145.1"/>
    </source>
</evidence>
<accession>W1IY47</accession>
<dbReference type="EMBL" id="CBXE010000074">
    <property type="protein sequence ID" value="CDL82145.1"/>
    <property type="molecule type" value="Genomic_DNA"/>
</dbReference>
<proteinExistence type="predicted"/>
<name>W1IY47_9GAMM</name>